<gene>
    <name evidence="2" type="ORF">LL2_017</name>
</gene>
<dbReference type="Proteomes" id="UP000261929">
    <property type="component" value="Segment"/>
</dbReference>
<dbReference type="InterPro" id="IPR044925">
    <property type="entry name" value="His-Me_finger_sf"/>
</dbReference>
<sequence>MELREKLKAYSEVSHNGCWEWQRYRMPCGYGRIRHGGRMELTHRLSYLAFNGDIPDGLVVRHKCDNKCCVNPEHLTLGTQNDNVKDAIDRGQFVYRENPKGAKHHMAKLNEKQVMEVYNSTQTQSSLAETYGVSRQLISAIKRGKLWQHVTQHAELNE</sequence>
<feature type="domain" description="HNH nuclease" evidence="1">
    <location>
        <begin position="41"/>
        <end position="84"/>
    </location>
</feature>
<proteinExistence type="predicted"/>
<dbReference type="GO" id="GO:0004519">
    <property type="term" value="F:endonuclease activity"/>
    <property type="evidence" value="ECO:0007669"/>
    <property type="project" value="UniProtKB-KW"/>
</dbReference>
<evidence type="ECO:0000259" key="1">
    <source>
        <dbReference type="Pfam" id="PF13392"/>
    </source>
</evidence>
<dbReference type="EMBL" id="MH717709">
    <property type="protein sequence ID" value="AXY85335.1"/>
    <property type="molecule type" value="Genomic_DNA"/>
</dbReference>
<dbReference type="SUPFAM" id="SSF54060">
    <property type="entry name" value="His-Me finger endonucleases"/>
    <property type="match status" value="1"/>
</dbReference>
<organism evidence="2 3">
    <name type="scientific">Escherichia phage LL2</name>
    <dbReference type="NCBI Taxonomy" id="2301650"/>
    <lineage>
        <taxon>Viruses</taxon>
        <taxon>Duplodnaviria</taxon>
        <taxon>Heunggongvirae</taxon>
        <taxon>Uroviricota</taxon>
        <taxon>Caudoviricetes</taxon>
        <taxon>Autographivirales</taxon>
        <taxon>Autotranscriptaviridae</taxon>
        <taxon>Studiervirinae</taxon>
        <taxon>Teetrevirus</taxon>
        <taxon>Teetrevirus LL2</taxon>
    </lineage>
</organism>
<keyword evidence="2" id="KW-0255">Endonuclease</keyword>
<dbReference type="InterPro" id="IPR003615">
    <property type="entry name" value="HNH_nuc"/>
</dbReference>
<protein>
    <submittedName>
        <fullName evidence="2">HNH endonuclease</fullName>
    </submittedName>
</protein>
<keyword evidence="3" id="KW-1185">Reference proteome</keyword>
<dbReference type="Pfam" id="PF13392">
    <property type="entry name" value="HNH_3"/>
    <property type="match status" value="1"/>
</dbReference>
<keyword evidence="2" id="KW-0378">Hydrolase</keyword>
<evidence type="ECO:0000313" key="2">
    <source>
        <dbReference type="EMBL" id="AXY85335.1"/>
    </source>
</evidence>
<dbReference type="InterPro" id="IPR044930">
    <property type="entry name" value="Homing_endonuclease_His-Me"/>
</dbReference>
<name>A0A385IPL6_9CAUD</name>
<evidence type="ECO:0000313" key="3">
    <source>
        <dbReference type="Proteomes" id="UP000261929"/>
    </source>
</evidence>
<accession>A0A385IPL6</accession>
<reference evidence="2 3" key="1">
    <citation type="submission" date="2018-08" db="EMBL/GenBank/DDBJ databases">
        <title>Complete genome of Escherichia coli phage LL2.</title>
        <authorList>
            <person name="Rangan R.S."/>
            <person name="O'Leary C.J."/>
            <person name="Lauren L."/>
            <person name="Liu M."/>
        </authorList>
    </citation>
    <scope>NUCLEOTIDE SEQUENCE [LARGE SCALE GENOMIC DNA]</scope>
</reference>
<dbReference type="Gene3D" id="3.90.75.10">
    <property type="entry name" value="Homing Intron 3 (I-ppo) Encoded Endonuclease, Chain A"/>
    <property type="match status" value="1"/>
</dbReference>
<keyword evidence="2" id="KW-0540">Nuclease</keyword>